<dbReference type="Proteomes" id="UP000311919">
    <property type="component" value="Unassembled WGS sequence"/>
</dbReference>
<evidence type="ECO:0000313" key="2">
    <source>
        <dbReference type="Proteomes" id="UP000311919"/>
    </source>
</evidence>
<accession>A0A4Z2D8U4</accession>
<gene>
    <name evidence="1" type="ORF">EWB00_003298</name>
</gene>
<dbReference type="AlphaFoldDB" id="A0A4Z2D8U4"/>
<dbReference type="EMBL" id="SKCS01000205">
    <property type="protein sequence ID" value="TNN12932.1"/>
    <property type="molecule type" value="Genomic_DNA"/>
</dbReference>
<keyword evidence="2" id="KW-1185">Reference proteome</keyword>
<evidence type="ECO:0000313" key="1">
    <source>
        <dbReference type="EMBL" id="TNN12932.1"/>
    </source>
</evidence>
<reference evidence="1 2" key="1">
    <citation type="submission" date="2019-03" db="EMBL/GenBank/DDBJ databases">
        <title>An improved genome assembly of the fluke Schistosoma japonicum.</title>
        <authorList>
            <person name="Hu W."/>
            <person name="Luo F."/>
            <person name="Yin M."/>
            <person name="Mo X."/>
            <person name="Sun C."/>
            <person name="Wu Q."/>
            <person name="Zhu B."/>
            <person name="Xiang M."/>
            <person name="Wang J."/>
            <person name="Wang Y."/>
            <person name="Zhang T."/>
            <person name="Xu B."/>
            <person name="Zheng H."/>
            <person name="Feng Z."/>
        </authorList>
    </citation>
    <scope>NUCLEOTIDE SEQUENCE [LARGE SCALE GENOMIC DNA]</scope>
    <source>
        <strain evidence="1">HuSjv2</strain>
        <tissue evidence="1">Worms</tissue>
    </source>
</reference>
<dbReference type="STRING" id="6182.A0A4Z2D8U4"/>
<sequence>MENHLPQRRNASELTIFQIVASSLERMPEEQFVAVVYYMQHIVAGSATIQDISLLPEASTPQYMLSPRRLQSQQSETNTNSQLQMNVDMDELSATSDDVRIISMNFEEFDTRDQNCNEETNDTAICDVCQHSEPLTTNTEEVKWIVCRCNAMFHTFCAWNPNPSVFVRECPVCGSVTHSE</sequence>
<organism evidence="1 2">
    <name type="scientific">Schistosoma japonicum</name>
    <name type="common">Blood fluke</name>
    <dbReference type="NCBI Taxonomy" id="6182"/>
    <lineage>
        <taxon>Eukaryota</taxon>
        <taxon>Metazoa</taxon>
        <taxon>Spiralia</taxon>
        <taxon>Lophotrochozoa</taxon>
        <taxon>Platyhelminthes</taxon>
        <taxon>Trematoda</taxon>
        <taxon>Digenea</taxon>
        <taxon>Strigeidida</taxon>
        <taxon>Schistosomatoidea</taxon>
        <taxon>Schistosomatidae</taxon>
        <taxon>Schistosoma</taxon>
    </lineage>
</organism>
<dbReference type="OrthoDB" id="6253903at2759"/>
<protein>
    <submittedName>
        <fullName evidence="1">Uncharacterized protein</fullName>
    </submittedName>
</protein>
<name>A0A4Z2D8U4_SCHJA</name>
<proteinExistence type="predicted"/>
<comment type="caution">
    <text evidence="1">The sequence shown here is derived from an EMBL/GenBank/DDBJ whole genome shotgun (WGS) entry which is preliminary data.</text>
</comment>